<proteinExistence type="predicted"/>
<accession>A0A392Q5F0</accession>
<organism evidence="1 2">
    <name type="scientific">Trifolium medium</name>
    <dbReference type="NCBI Taxonomy" id="97028"/>
    <lineage>
        <taxon>Eukaryota</taxon>
        <taxon>Viridiplantae</taxon>
        <taxon>Streptophyta</taxon>
        <taxon>Embryophyta</taxon>
        <taxon>Tracheophyta</taxon>
        <taxon>Spermatophyta</taxon>
        <taxon>Magnoliopsida</taxon>
        <taxon>eudicotyledons</taxon>
        <taxon>Gunneridae</taxon>
        <taxon>Pentapetalae</taxon>
        <taxon>rosids</taxon>
        <taxon>fabids</taxon>
        <taxon>Fabales</taxon>
        <taxon>Fabaceae</taxon>
        <taxon>Papilionoideae</taxon>
        <taxon>50 kb inversion clade</taxon>
        <taxon>NPAAA clade</taxon>
        <taxon>Hologalegina</taxon>
        <taxon>IRL clade</taxon>
        <taxon>Trifolieae</taxon>
        <taxon>Trifolium</taxon>
    </lineage>
</organism>
<sequence length="99" mass="11547">MLQENFSKVGQLEDDEQFGMVTINPLHNTMQQQQQQIVVNKLEGSLTKQLQLDKAIKSKAQTYEESQDGRDTRKRSVERLEISYRIDVLMIGLRIRLIL</sequence>
<keyword evidence="2" id="KW-1185">Reference proteome</keyword>
<evidence type="ECO:0000313" key="1">
    <source>
        <dbReference type="EMBL" id="MCI18950.1"/>
    </source>
</evidence>
<name>A0A392Q5F0_9FABA</name>
<comment type="caution">
    <text evidence="1">The sequence shown here is derived from an EMBL/GenBank/DDBJ whole genome shotgun (WGS) entry which is preliminary data.</text>
</comment>
<dbReference type="EMBL" id="LXQA010112555">
    <property type="protein sequence ID" value="MCI18950.1"/>
    <property type="molecule type" value="Genomic_DNA"/>
</dbReference>
<evidence type="ECO:0000313" key="2">
    <source>
        <dbReference type="Proteomes" id="UP000265520"/>
    </source>
</evidence>
<reference evidence="1 2" key="1">
    <citation type="journal article" date="2018" name="Front. Plant Sci.">
        <title>Red Clover (Trifolium pratense) and Zigzag Clover (T. medium) - A Picture of Genomic Similarities and Differences.</title>
        <authorList>
            <person name="Dluhosova J."/>
            <person name="Istvanek J."/>
            <person name="Nedelnik J."/>
            <person name="Repkova J."/>
        </authorList>
    </citation>
    <scope>NUCLEOTIDE SEQUENCE [LARGE SCALE GENOMIC DNA]</scope>
    <source>
        <strain evidence="2">cv. 10/8</strain>
        <tissue evidence="1">Leaf</tissue>
    </source>
</reference>
<protein>
    <submittedName>
        <fullName evidence="1">Uncharacterized protein</fullName>
    </submittedName>
</protein>
<dbReference type="Proteomes" id="UP000265520">
    <property type="component" value="Unassembled WGS sequence"/>
</dbReference>
<dbReference type="AlphaFoldDB" id="A0A392Q5F0"/>